<sequence>MNPMATPATWNLFAHSLSISLIVKLYCTNFLAWKSKVILIVIGHDLDNIPFTGMSLLQVFVTVEPNPQYLQWNKCDQLLLSWLRSSMYEEVLATGQFSHVRKGALSISDYVDKVQSLSDAIIIAGSTMGEQDVILKLFNRLHPEYNSVVLGITFRSDALSLDEVQTLLMANKINLEQHNAIIDLTIKMQANLTYGAPRTRKSLPYQPTTRGSTLENQNCLYGR</sequence>
<name>A0A803PTK3_CANSA</name>
<dbReference type="Gramene" id="evm.model.06.1218">
    <property type="protein sequence ID" value="cds.evm.model.06.1218"/>
    <property type="gene ID" value="evm.TU.06.1218"/>
</dbReference>
<evidence type="ECO:0000256" key="1">
    <source>
        <dbReference type="SAM" id="MobiDB-lite"/>
    </source>
</evidence>
<feature type="region of interest" description="Disordered" evidence="1">
    <location>
        <begin position="199"/>
        <end position="223"/>
    </location>
</feature>
<dbReference type="EMBL" id="UZAU01000598">
    <property type="status" value="NOT_ANNOTATED_CDS"/>
    <property type="molecule type" value="Genomic_DNA"/>
</dbReference>
<dbReference type="PANTHER" id="PTHR47481">
    <property type="match status" value="1"/>
</dbReference>
<dbReference type="Pfam" id="PF14223">
    <property type="entry name" value="Retrotran_gag_2"/>
    <property type="match status" value="1"/>
</dbReference>
<dbReference type="Proteomes" id="UP000596661">
    <property type="component" value="Chromosome 6"/>
</dbReference>
<reference evidence="2" key="1">
    <citation type="submission" date="2018-11" db="EMBL/GenBank/DDBJ databases">
        <authorList>
            <person name="Grassa J C."/>
        </authorList>
    </citation>
    <scope>NUCLEOTIDE SEQUENCE [LARGE SCALE GENOMIC DNA]</scope>
</reference>
<dbReference type="AlphaFoldDB" id="A0A803PTK3"/>
<dbReference type="PANTHER" id="PTHR47481:SF31">
    <property type="entry name" value="OS01G0873500 PROTEIN"/>
    <property type="match status" value="1"/>
</dbReference>
<reference evidence="2" key="2">
    <citation type="submission" date="2021-03" db="UniProtKB">
        <authorList>
            <consortium name="EnsemblPlants"/>
        </authorList>
    </citation>
    <scope>IDENTIFICATION</scope>
</reference>
<feature type="compositionally biased region" description="Polar residues" evidence="1">
    <location>
        <begin position="205"/>
        <end position="223"/>
    </location>
</feature>
<evidence type="ECO:0000313" key="2">
    <source>
        <dbReference type="EnsemblPlants" id="cds.evm.model.06.1218"/>
    </source>
</evidence>
<proteinExistence type="predicted"/>
<dbReference type="EnsemblPlants" id="evm.model.06.1218">
    <property type="protein sequence ID" value="cds.evm.model.06.1218"/>
    <property type="gene ID" value="evm.TU.06.1218"/>
</dbReference>
<keyword evidence="3" id="KW-1185">Reference proteome</keyword>
<organism evidence="2 3">
    <name type="scientific">Cannabis sativa</name>
    <name type="common">Hemp</name>
    <name type="synonym">Marijuana</name>
    <dbReference type="NCBI Taxonomy" id="3483"/>
    <lineage>
        <taxon>Eukaryota</taxon>
        <taxon>Viridiplantae</taxon>
        <taxon>Streptophyta</taxon>
        <taxon>Embryophyta</taxon>
        <taxon>Tracheophyta</taxon>
        <taxon>Spermatophyta</taxon>
        <taxon>Magnoliopsida</taxon>
        <taxon>eudicotyledons</taxon>
        <taxon>Gunneridae</taxon>
        <taxon>Pentapetalae</taxon>
        <taxon>rosids</taxon>
        <taxon>fabids</taxon>
        <taxon>Rosales</taxon>
        <taxon>Cannabaceae</taxon>
        <taxon>Cannabis</taxon>
    </lineage>
</organism>
<protein>
    <submittedName>
        <fullName evidence="2">Uncharacterized protein</fullName>
    </submittedName>
</protein>
<evidence type="ECO:0000313" key="3">
    <source>
        <dbReference type="Proteomes" id="UP000596661"/>
    </source>
</evidence>
<accession>A0A803PTK3</accession>